<evidence type="ECO:0000256" key="1">
    <source>
        <dbReference type="SAM" id="SignalP"/>
    </source>
</evidence>
<dbReference type="EMBL" id="KE344614">
    <property type="protein sequence ID" value="EXB71425.1"/>
    <property type="molecule type" value="Genomic_DNA"/>
</dbReference>
<feature type="domain" description="Sieve element occlusion C-terminal" evidence="3">
    <location>
        <begin position="138"/>
        <end position="260"/>
    </location>
</feature>
<keyword evidence="1" id="KW-0732">Signal</keyword>
<name>W9R5K7_9ROSA</name>
<reference evidence="5" key="1">
    <citation type="submission" date="2013-01" db="EMBL/GenBank/DDBJ databases">
        <title>Draft Genome Sequence of a Mulberry Tree, Morus notabilis C.K. Schneid.</title>
        <authorList>
            <person name="He N."/>
            <person name="Zhao S."/>
        </authorList>
    </citation>
    <scope>NUCLEOTIDE SEQUENCE</scope>
</reference>
<evidence type="ECO:0000259" key="3">
    <source>
        <dbReference type="Pfam" id="PF14577"/>
    </source>
</evidence>
<dbReference type="PANTHER" id="PTHR33232:SF18">
    <property type="entry name" value="PROTEIN SIEVE ELEMENT OCCLUSION B-LIKE"/>
    <property type="match status" value="1"/>
</dbReference>
<accession>W9R5K7</accession>
<feature type="chain" id="PRO_5004931172" description="Sieve element occlusion C-terminal domain-containing protein" evidence="1">
    <location>
        <begin position="23"/>
        <end position="268"/>
    </location>
</feature>
<dbReference type="STRING" id="981085.W9R5K7"/>
<dbReference type="Pfam" id="PF14576">
    <property type="entry name" value="SEO_N"/>
    <property type="match status" value="1"/>
</dbReference>
<dbReference type="Pfam" id="PF14577">
    <property type="entry name" value="SEO_C"/>
    <property type="match status" value="1"/>
</dbReference>
<dbReference type="GO" id="GO:0010088">
    <property type="term" value="P:phloem development"/>
    <property type="evidence" value="ECO:0007669"/>
    <property type="project" value="InterPro"/>
</dbReference>
<sequence length="268" mass="30301">MALLTLAAFAMEFGEFWLLAQSYQSTEPDEELARSMATLKRVPFFTQSSVNDLDKLKIERVFLFISGLDVSGDDVSCLKQLHDKIILDKQEHNKILWIPILDQWSDKEKNEFEKLPSKIPGYSIKFIADKASISLKSINTTISQEIHKLLSYKNGDTCALLMKGSKAVIVGHGSVCKSGGSTFLEVLKELNKVEKLESCKKSFEDTFKEQHEKILKETWPCCRLEISSFAGLMPEEIHCPVCNGVHSMKTREIIVYECCHEVTTSEAL</sequence>
<gene>
    <name evidence="4" type="ORF">L484_002320</name>
</gene>
<evidence type="ECO:0000313" key="5">
    <source>
        <dbReference type="Proteomes" id="UP000030645"/>
    </source>
</evidence>
<evidence type="ECO:0000313" key="4">
    <source>
        <dbReference type="EMBL" id="EXB71425.1"/>
    </source>
</evidence>
<feature type="domain" description="Sieve element occlusion N-terminal" evidence="2">
    <location>
        <begin position="2"/>
        <end position="48"/>
    </location>
</feature>
<organism evidence="4 5">
    <name type="scientific">Morus notabilis</name>
    <dbReference type="NCBI Taxonomy" id="981085"/>
    <lineage>
        <taxon>Eukaryota</taxon>
        <taxon>Viridiplantae</taxon>
        <taxon>Streptophyta</taxon>
        <taxon>Embryophyta</taxon>
        <taxon>Tracheophyta</taxon>
        <taxon>Spermatophyta</taxon>
        <taxon>Magnoliopsida</taxon>
        <taxon>eudicotyledons</taxon>
        <taxon>Gunneridae</taxon>
        <taxon>Pentapetalae</taxon>
        <taxon>rosids</taxon>
        <taxon>fabids</taxon>
        <taxon>Rosales</taxon>
        <taxon>Moraceae</taxon>
        <taxon>Moreae</taxon>
        <taxon>Morus</taxon>
    </lineage>
</organism>
<dbReference type="PANTHER" id="PTHR33232">
    <property type="entry name" value="PROTEIN SIEVE ELEMENT OCCLUSION B-LIKE"/>
    <property type="match status" value="1"/>
</dbReference>
<dbReference type="InterPro" id="IPR027942">
    <property type="entry name" value="SEO_N"/>
</dbReference>
<evidence type="ECO:0000259" key="2">
    <source>
        <dbReference type="Pfam" id="PF14576"/>
    </source>
</evidence>
<evidence type="ECO:0008006" key="6">
    <source>
        <dbReference type="Google" id="ProtNLM"/>
    </source>
</evidence>
<dbReference type="AlphaFoldDB" id="W9R5K7"/>
<dbReference type="InterPro" id="IPR039299">
    <property type="entry name" value="SEOA"/>
</dbReference>
<protein>
    <recommendedName>
        <fullName evidence="6">Sieve element occlusion C-terminal domain-containing protein</fullName>
    </recommendedName>
</protein>
<proteinExistence type="predicted"/>
<dbReference type="Proteomes" id="UP000030645">
    <property type="component" value="Unassembled WGS sequence"/>
</dbReference>
<feature type="signal peptide" evidence="1">
    <location>
        <begin position="1"/>
        <end position="22"/>
    </location>
</feature>
<keyword evidence="5" id="KW-1185">Reference proteome</keyword>
<dbReference type="InterPro" id="IPR027944">
    <property type="entry name" value="SEO_C"/>
</dbReference>